<dbReference type="InterPro" id="IPR008265">
    <property type="entry name" value="Lipase_GDSL_AS"/>
</dbReference>
<dbReference type="Pfam" id="PF00657">
    <property type="entry name" value="Lipase_GDSL"/>
    <property type="match status" value="1"/>
</dbReference>
<dbReference type="InterPro" id="IPR035669">
    <property type="entry name" value="SGNH_plant_lipase-like"/>
</dbReference>
<dbReference type="FunFam" id="3.40.50.1110:FF:000003">
    <property type="entry name" value="GDSL esterase/lipase APG"/>
    <property type="match status" value="1"/>
</dbReference>
<dbReference type="SUPFAM" id="SSF52266">
    <property type="entry name" value="SGNH hydrolase"/>
    <property type="match status" value="1"/>
</dbReference>
<dbReference type="PANTHER" id="PTHR45642">
    <property type="entry name" value="GDSL ESTERASE/LIPASE EXL3"/>
    <property type="match status" value="1"/>
</dbReference>
<sequence length="368" mass="39566">MEHGSVKLLLLVVFCVSPWQVAATTTANGTGGGGGGGGRPRVPAVLVFGDSIVDTGNNNAVLTLTRSNFRPYGKDLNGGEPTGRFSNGRIPPDFLASRLGLKDLVPAYLGTDLTDGDLLTGVSFASAGTGYDPLTSTLVAVLPMQEELNMFAEYKEKLAGIAGEAAAARIVSESLFLVSAGSDDIANNYYLAPVRPLQYDISSYVDFLANLASDFIKQLHRQGARRIAVLGVPPIGCVPSQRRSVDAAGGGRECDAAQNRAARLFNAKLEQEIVCLRETLQLQSIGYVDIYGVLDDMIVDPGKYGFDVSTRGCCGTGEFEVTLLCNQLTATTCADDRKFVFWDSFHPTERAYSIMVDYLYPRYVDKLL</sequence>
<accession>A0A0E0EUE7</accession>
<organism evidence="3">
    <name type="scientific">Oryza meridionalis</name>
    <dbReference type="NCBI Taxonomy" id="40149"/>
    <lineage>
        <taxon>Eukaryota</taxon>
        <taxon>Viridiplantae</taxon>
        <taxon>Streptophyta</taxon>
        <taxon>Embryophyta</taxon>
        <taxon>Tracheophyta</taxon>
        <taxon>Spermatophyta</taxon>
        <taxon>Magnoliopsida</taxon>
        <taxon>Liliopsida</taxon>
        <taxon>Poales</taxon>
        <taxon>Poaceae</taxon>
        <taxon>BOP clade</taxon>
        <taxon>Oryzoideae</taxon>
        <taxon>Oryzeae</taxon>
        <taxon>Oryzinae</taxon>
        <taxon>Oryza</taxon>
    </lineage>
</organism>
<dbReference type="GO" id="GO:0006629">
    <property type="term" value="P:lipid metabolic process"/>
    <property type="evidence" value="ECO:0007669"/>
    <property type="project" value="InterPro"/>
</dbReference>
<evidence type="ECO:0000313" key="3">
    <source>
        <dbReference type="EnsemblPlants" id="OMERI09G13590.1"/>
    </source>
</evidence>
<dbReference type="CDD" id="cd01837">
    <property type="entry name" value="SGNH_plant_lipase_like"/>
    <property type="match status" value="1"/>
</dbReference>
<evidence type="ECO:0000313" key="4">
    <source>
        <dbReference type="Proteomes" id="UP000008021"/>
    </source>
</evidence>
<dbReference type="Proteomes" id="UP000008021">
    <property type="component" value="Chromosome 9"/>
</dbReference>
<dbReference type="HOGENOM" id="CLU_015101_0_1_1"/>
<name>A0A0E0EUE7_9ORYZ</name>
<evidence type="ECO:0000256" key="1">
    <source>
        <dbReference type="ARBA" id="ARBA00008668"/>
    </source>
</evidence>
<dbReference type="GO" id="GO:0016298">
    <property type="term" value="F:lipase activity"/>
    <property type="evidence" value="ECO:0007669"/>
    <property type="project" value="InterPro"/>
</dbReference>
<proteinExistence type="inferred from homology"/>
<dbReference type="eggNOG" id="ENOG502QW19">
    <property type="taxonomic scope" value="Eukaryota"/>
</dbReference>
<reference evidence="3" key="2">
    <citation type="submission" date="2018-05" db="EMBL/GenBank/DDBJ databases">
        <title>OmerRS3 (Oryza meridionalis Reference Sequence Version 3).</title>
        <authorList>
            <person name="Zhang J."/>
            <person name="Kudrna D."/>
            <person name="Lee S."/>
            <person name="Talag J."/>
            <person name="Welchert J."/>
            <person name="Wing R.A."/>
        </authorList>
    </citation>
    <scope>NUCLEOTIDE SEQUENCE [LARGE SCALE GENOMIC DNA]</scope>
    <source>
        <strain evidence="3">cv. OR44</strain>
    </source>
</reference>
<evidence type="ECO:0000256" key="2">
    <source>
        <dbReference type="SAM" id="SignalP"/>
    </source>
</evidence>
<dbReference type="AlphaFoldDB" id="A0A0E0EUE7"/>
<dbReference type="Gene3D" id="3.40.50.1110">
    <property type="entry name" value="SGNH hydrolase"/>
    <property type="match status" value="1"/>
</dbReference>
<feature type="chain" id="PRO_5002358338" evidence="2">
    <location>
        <begin position="24"/>
        <end position="368"/>
    </location>
</feature>
<protein>
    <submittedName>
        <fullName evidence="3">Mediator complex subunit 4</fullName>
    </submittedName>
</protein>
<dbReference type="InterPro" id="IPR036514">
    <property type="entry name" value="SGNH_hydro_sf"/>
</dbReference>
<reference evidence="3" key="1">
    <citation type="submission" date="2015-04" db="UniProtKB">
        <authorList>
            <consortium name="EnsemblPlants"/>
        </authorList>
    </citation>
    <scope>IDENTIFICATION</scope>
</reference>
<dbReference type="PROSITE" id="PS01098">
    <property type="entry name" value="LIPASE_GDSL_SER"/>
    <property type="match status" value="1"/>
</dbReference>
<keyword evidence="2" id="KW-0732">Signal</keyword>
<comment type="similarity">
    <text evidence="1">Belongs to the 'GDSL' lipolytic enzyme family.</text>
</comment>
<dbReference type="PANTHER" id="PTHR45642:SF3">
    <property type="entry name" value="OS09G0540400 PROTEIN"/>
    <property type="match status" value="1"/>
</dbReference>
<feature type="signal peptide" evidence="2">
    <location>
        <begin position="1"/>
        <end position="23"/>
    </location>
</feature>
<dbReference type="InterPro" id="IPR001087">
    <property type="entry name" value="GDSL"/>
</dbReference>
<dbReference type="Gramene" id="OMERI09G13590.1">
    <property type="protein sequence ID" value="OMERI09G13590.1"/>
    <property type="gene ID" value="OMERI09G13590"/>
</dbReference>
<dbReference type="InterPro" id="IPR050592">
    <property type="entry name" value="GDSL_lipolytic_enzyme"/>
</dbReference>
<dbReference type="EnsemblPlants" id="OMERI09G13590.1">
    <property type="protein sequence ID" value="OMERI09G13590.1"/>
    <property type="gene ID" value="OMERI09G13590"/>
</dbReference>
<keyword evidence="4" id="KW-1185">Reference proteome</keyword>